<evidence type="ECO:0000256" key="1">
    <source>
        <dbReference type="SAM" id="MobiDB-lite"/>
    </source>
</evidence>
<feature type="compositionally biased region" description="Basic and acidic residues" evidence="1">
    <location>
        <begin position="186"/>
        <end position="211"/>
    </location>
</feature>
<organism evidence="2 3">
    <name type="scientific">Cryptolaemus montrouzieri</name>
    <dbReference type="NCBI Taxonomy" id="559131"/>
    <lineage>
        <taxon>Eukaryota</taxon>
        <taxon>Metazoa</taxon>
        <taxon>Ecdysozoa</taxon>
        <taxon>Arthropoda</taxon>
        <taxon>Hexapoda</taxon>
        <taxon>Insecta</taxon>
        <taxon>Pterygota</taxon>
        <taxon>Neoptera</taxon>
        <taxon>Endopterygota</taxon>
        <taxon>Coleoptera</taxon>
        <taxon>Polyphaga</taxon>
        <taxon>Cucujiformia</taxon>
        <taxon>Coccinelloidea</taxon>
        <taxon>Coccinellidae</taxon>
        <taxon>Scymninae</taxon>
        <taxon>Scymnini</taxon>
        <taxon>Cryptolaemus</taxon>
    </lineage>
</organism>
<dbReference type="AlphaFoldDB" id="A0ABD2P3X9"/>
<name>A0ABD2P3X9_9CUCU</name>
<feature type="region of interest" description="Disordered" evidence="1">
    <location>
        <begin position="56"/>
        <end position="101"/>
    </location>
</feature>
<protein>
    <submittedName>
        <fullName evidence="2">Uncharacterized protein</fullName>
    </submittedName>
</protein>
<dbReference type="SUPFAM" id="SSF56219">
    <property type="entry name" value="DNase I-like"/>
    <property type="match status" value="1"/>
</dbReference>
<gene>
    <name evidence="2" type="ORF">HHI36_000187</name>
</gene>
<evidence type="ECO:0000313" key="3">
    <source>
        <dbReference type="Proteomes" id="UP001516400"/>
    </source>
</evidence>
<evidence type="ECO:0000313" key="2">
    <source>
        <dbReference type="EMBL" id="KAL3285655.1"/>
    </source>
</evidence>
<comment type="caution">
    <text evidence="2">The sequence shown here is derived from an EMBL/GenBank/DDBJ whole genome shotgun (WGS) entry which is preliminary data.</text>
</comment>
<dbReference type="Proteomes" id="UP001516400">
    <property type="component" value="Unassembled WGS sequence"/>
</dbReference>
<accession>A0ABD2P3X9</accession>
<feature type="compositionally biased region" description="Polar residues" evidence="1">
    <location>
        <begin position="56"/>
        <end position="65"/>
    </location>
</feature>
<feature type="compositionally biased region" description="Basic residues" evidence="1">
    <location>
        <begin position="67"/>
        <end position="80"/>
    </location>
</feature>
<proteinExistence type="predicted"/>
<sequence length="211" mass="23073">MAAVVPSVISFRVGFAAVELLNTSEARTSENVGEIFSDTDVQDNANTSVVIVTETQHADNEWSNPKQKFKRKKTNNKNKLQKTTAVSGPAADDVKPMSPPSKNETVIIGTGEPGDNASANDFGAPCLQDLAILTYAPSDDERVGTKQEFYEELEEISTGIGQNREIIMLGDFNPRTGRQLISKVVGPHEEDQVNDNVRTETNEPKDHTENL</sequence>
<keyword evidence="3" id="KW-1185">Reference proteome</keyword>
<reference evidence="2 3" key="1">
    <citation type="journal article" date="2021" name="BMC Biol.">
        <title>Horizontally acquired antibacterial genes associated with adaptive radiation of ladybird beetles.</title>
        <authorList>
            <person name="Li H.S."/>
            <person name="Tang X.F."/>
            <person name="Huang Y.H."/>
            <person name="Xu Z.Y."/>
            <person name="Chen M.L."/>
            <person name="Du X.Y."/>
            <person name="Qiu B.Y."/>
            <person name="Chen P.T."/>
            <person name="Zhang W."/>
            <person name="Slipinski A."/>
            <person name="Escalona H.E."/>
            <person name="Waterhouse R.M."/>
            <person name="Zwick A."/>
            <person name="Pang H."/>
        </authorList>
    </citation>
    <scope>NUCLEOTIDE SEQUENCE [LARGE SCALE GENOMIC DNA]</scope>
    <source>
        <strain evidence="2">SYSU2018</strain>
    </source>
</reference>
<feature type="region of interest" description="Disordered" evidence="1">
    <location>
        <begin position="184"/>
        <end position="211"/>
    </location>
</feature>
<dbReference type="InterPro" id="IPR036691">
    <property type="entry name" value="Endo/exonu/phosph_ase_sf"/>
</dbReference>
<dbReference type="EMBL" id="JABFTP020000185">
    <property type="protein sequence ID" value="KAL3285655.1"/>
    <property type="molecule type" value="Genomic_DNA"/>
</dbReference>